<reference evidence="9" key="2">
    <citation type="submission" date="2022-06" db="UniProtKB">
        <authorList>
            <consortium name="EnsemblMetazoa"/>
        </authorList>
    </citation>
    <scope>IDENTIFICATION</scope>
    <source>
        <strain evidence="9">DF5081</strain>
    </source>
</reference>
<sequence length="708" mass="80933">MLSSFCGNGHPFTTGLPNVSVCAQHTVLVWVPTAFFLLSLPFLTAQCHLTAQRFDRLPFSWHFIIKLILTTFLAVNSLFTWFFVIFSSQSFAPAYYVYPALWVIVWGGTVVVHLVRLRCGLVSSGIQHVTALVFAICGAPEFYQWIREDGGDSHQMGSAMSIAYLSWYVALLLYSFFLCFADPRGGRVKGAHSPELQSSFLNRLTLWWFNQVPWAGAKRDLELEDIFELNERSGSQYLSELWESFWEPKRLKYIHEQSIWTKDPSDEKTPVVLPSVISTLFMMFRWEFLLASTLKFVSDTLQFASPFLLHELLNFVSAPNAPFWKGMALSILMFSTSEIRSLILNSYFYIMFRMGTKIQTALTAAVYKKTLLLSNAARRDKTVGEIVNLMAIDVERFQMITPQIQQFWSCPYQITFALVYLFITLGYSAIPGVIIMSIFVPMNIISSMIVRKWQIEQMKLKDERTKMVNEVLNGIKVVKLYAWEVPMEEFIEEIRRKELKLIQKSAMVRNILDAFNTSSPFLVALFSFGTFVLSDSSHLLTPQIAFVSLTLFNQLRSPMTMIALLINQAVQAVVSNKRLKEFLVAEELDKNCIDRSENIERSHNAVRIENLSATWESEQNATLENIELTAPRNSLVAVVGKVGSGKSSLLQALLGEMGKLKVSKWHVSNRPIHRIRFLTSIQFSIDLRHENAKLRPFICARPREHSDI</sequence>
<dbReference type="SUPFAM" id="SSF52540">
    <property type="entry name" value="P-loop containing nucleoside triphosphate hydrolases"/>
    <property type="match status" value="1"/>
</dbReference>
<evidence type="ECO:0000313" key="9">
    <source>
        <dbReference type="EnsemblMetazoa" id="CJA04421.1"/>
    </source>
</evidence>
<dbReference type="PROSITE" id="PS50929">
    <property type="entry name" value="ABC_TM1F"/>
    <property type="match status" value="1"/>
</dbReference>
<protein>
    <submittedName>
        <fullName evidence="9">ABC transmembrane type-1 domain-containing protein</fullName>
    </submittedName>
</protein>
<evidence type="ECO:0000256" key="7">
    <source>
        <dbReference type="SAM" id="Phobius"/>
    </source>
</evidence>
<dbReference type="AlphaFoldDB" id="A0A8R1DJC1"/>
<evidence type="ECO:0000256" key="5">
    <source>
        <dbReference type="ARBA" id="ARBA00022989"/>
    </source>
</evidence>
<name>A0A8R1DJC1_CAEJA</name>
<dbReference type="Gene3D" id="1.20.1560.10">
    <property type="entry name" value="ABC transporter type 1, transmembrane domain"/>
    <property type="match status" value="1"/>
</dbReference>
<feature type="transmembrane region" description="Helical" evidence="7">
    <location>
        <begin position="129"/>
        <end position="146"/>
    </location>
</feature>
<feature type="domain" description="ABC transmembrane type-1" evidence="8">
    <location>
        <begin position="289"/>
        <end position="571"/>
    </location>
</feature>
<feature type="transmembrane region" description="Helical" evidence="7">
    <location>
        <begin position="158"/>
        <end position="180"/>
    </location>
</feature>
<dbReference type="SUPFAM" id="SSF90123">
    <property type="entry name" value="ABC transporter transmembrane region"/>
    <property type="match status" value="1"/>
</dbReference>
<keyword evidence="1" id="KW-0813">Transport</keyword>
<proteinExistence type="predicted"/>
<dbReference type="CDD" id="cd18595">
    <property type="entry name" value="ABC_6TM_MRP1_2_3_6_D1_like"/>
    <property type="match status" value="1"/>
</dbReference>
<dbReference type="InterPro" id="IPR027417">
    <property type="entry name" value="P-loop_NTPase"/>
</dbReference>
<dbReference type="PANTHER" id="PTHR24223">
    <property type="entry name" value="ATP-BINDING CASSETTE SUB-FAMILY C"/>
    <property type="match status" value="1"/>
</dbReference>
<feature type="transmembrane region" description="Helical" evidence="7">
    <location>
        <begin position="27"/>
        <end position="51"/>
    </location>
</feature>
<reference evidence="10" key="1">
    <citation type="submission" date="2010-08" db="EMBL/GenBank/DDBJ databases">
        <authorList>
            <consortium name="Caenorhabditis japonica Sequencing Consortium"/>
            <person name="Wilson R.K."/>
        </authorList>
    </citation>
    <scope>NUCLEOTIDE SEQUENCE [LARGE SCALE GENOMIC DNA]</scope>
    <source>
        <strain evidence="10">DF5081</strain>
    </source>
</reference>
<dbReference type="GO" id="GO:0140359">
    <property type="term" value="F:ABC-type transporter activity"/>
    <property type="evidence" value="ECO:0007669"/>
    <property type="project" value="InterPro"/>
</dbReference>
<keyword evidence="3" id="KW-0547">Nucleotide-binding</keyword>
<evidence type="ECO:0000256" key="1">
    <source>
        <dbReference type="ARBA" id="ARBA00022448"/>
    </source>
</evidence>
<keyword evidence="4" id="KW-0067">ATP-binding</keyword>
<feature type="transmembrane region" description="Helical" evidence="7">
    <location>
        <begin position="63"/>
        <end position="84"/>
    </location>
</feature>
<dbReference type="GO" id="GO:0016020">
    <property type="term" value="C:membrane"/>
    <property type="evidence" value="ECO:0007669"/>
    <property type="project" value="InterPro"/>
</dbReference>
<evidence type="ECO:0000256" key="3">
    <source>
        <dbReference type="ARBA" id="ARBA00022741"/>
    </source>
</evidence>
<dbReference type="FunFam" id="1.20.1560.10:FF:000081">
    <property type="entry name" value="Protein CBG24505"/>
    <property type="match status" value="1"/>
</dbReference>
<dbReference type="Pfam" id="PF00664">
    <property type="entry name" value="ABC_membrane"/>
    <property type="match status" value="1"/>
</dbReference>
<dbReference type="PANTHER" id="PTHR24223:SF434">
    <property type="entry name" value="MULTIDRUG RESISTANCE PROTEIN MRP-7"/>
    <property type="match status" value="1"/>
</dbReference>
<dbReference type="InterPro" id="IPR050173">
    <property type="entry name" value="ABC_transporter_C-like"/>
</dbReference>
<dbReference type="Gene3D" id="3.40.50.300">
    <property type="entry name" value="P-loop containing nucleotide triphosphate hydrolases"/>
    <property type="match status" value="1"/>
</dbReference>
<evidence type="ECO:0000313" key="10">
    <source>
        <dbReference type="Proteomes" id="UP000005237"/>
    </source>
</evidence>
<keyword evidence="10" id="KW-1185">Reference proteome</keyword>
<keyword evidence="6 7" id="KW-0472">Membrane</keyword>
<dbReference type="Proteomes" id="UP000005237">
    <property type="component" value="Unassembled WGS sequence"/>
</dbReference>
<dbReference type="InterPro" id="IPR011527">
    <property type="entry name" value="ABC1_TM_dom"/>
</dbReference>
<dbReference type="EnsemblMetazoa" id="CJA04421.1">
    <property type="protein sequence ID" value="CJA04421.1"/>
    <property type="gene ID" value="WBGene00123626"/>
</dbReference>
<evidence type="ECO:0000256" key="2">
    <source>
        <dbReference type="ARBA" id="ARBA00022692"/>
    </source>
</evidence>
<evidence type="ECO:0000259" key="8">
    <source>
        <dbReference type="PROSITE" id="PS50929"/>
    </source>
</evidence>
<evidence type="ECO:0000256" key="4">
    <source>
        <dbReference type="ARBA" id="ARBA00022840"/>
    </source>
</evidence>
<dbReference type="InterPro" id="IPR036640">
    <property type="entry name" value="ABC1_TM_sf"/>
</dbReference>
<evidence type="ECO:0000256" key="6">
    <source>
        <dbReference type="ARBA" id="ARBA00023136"/>
    </source>
</evidence>
<organism evidence="9 10">
    <name type="scientific">Caenorhabditis japonica</name>
    <dbReference type="NCBI Taxonomy" id="281687"/>
    <lineage>
        <taxon>Eukaryota</taxon>
        <taxon>Metazoa</taxon>
        <taxon>Ecdysozoa</taxon>
        <taxon>Nematoda</taxon>
        <taxon>Chromadorea</taxon>
        <taxon>Rhabditida</taxon>
        <taxon>Rhabditina</taxon>
        <taxon>Rhabditomorpha</taxon>
        <taxon>Rhabditoidea</taxon>
        <taxon>Rhabditidae</taxon>
        <taxon>Peloderinae</taxon>
        <taxon>Caenorhabditis</taxon>
    </lineage>
</organism>
<keyword evidence="5 7" id="KW-1133">Transmembrane helix</keyword>
<feature type="transmembrane region" description="Helical" evidence="7">
    <location>
        <begin position="429"/>
        <end position="450"/>
    </location>
</feature>
<feature type="transmembrane region" description="Helical" evidence="7">
    <location>
        <begin position="96"/>
        <end position="117"/>
    </location>
</feature>
<accession>A0A8R1DJC1</accession>
<dbReference type="GO" id="GO:0005524">
    <property type="term" value="F:ATP binding"/>
    <property type="evidence" value="ECO:0007669"/>
    <property type="project" value="UniProtKB-KW"/>
</dbReference>
<keyword evidence="2 7" id="KW-0812">Transmembrane</keyword>